<proteinExistence type="predicted"/>
<dbReference type="AlphaFoldDB" id="A0A8S1MU28"/>
<dbReference type="Proteomes" id="UP000688137">
    <property type="component" value="Unassembled WGS sequence"/>
</dbReference>
<evidence type="ECO:0000256" key="1">
    <source>
        <dbReference type="SAM" id="Coils"/>
    </source>
</evidence>
<evidence type="ECO:0000313" key="2">
    <source>
        <dbReference type="EMBL" id="CAD8080275.1"/>
    </source>
</evidence>
<keyword evidence="1" id="KW-0175">Coiled coil</keyword>
<dbReference type="EMBL" id="CAJJDM010000064">
    <property type="protein sequence ID" value="CAD8080275.1"/>
    <property type="molecule type" value="Genomic_DNA"/>
</dbReference>
<accession>A0A8S1MU28</accession>
<name>A0A8S1MU28_PARPR</name>
<protein>
    <submittedName>
        <fullName evidence="2">Uncharacterized protein</fullName>
    </submittedName>
</protein>
<gene>
    <name evidence="2" type="ORF">PPRIM_AZ9-3.1.T0630180</name>
</gene>
<reference evidence="2" key="1">
    <citation type="submission" date="2021-01" db="EMBL/GenBank/DDBJ databases">
        <authorList>
            <consortium name="Genoscope - CEA"/>
            <person name="William W."/>
        </authorList>
    </citation>
    <scope>NUCLEOTIDE SEQUENCE</scope>
</reference>
<sequence>MQSQSHSSNVINLIDYMILETISENKHDENQQSAYLLMEKVEQKLEQYFNKKSSILELEELQKILEQLINIF</sequence>
<feature type="coiled-coil region" evidence="1">
    <location>
        <begin position="38"/>
        <end position="71"/>
    </location>
</feature>
<keyword evidence="3" id="KW-1185">Reference proteome</keyword>
<comment type="caution">
    <text evidence="2">The sequence shown here is derived from an EMBL/GenBank/DDBJ whole genome shotgun (WGS) entry which is preliminary data.</text>
</comment>
<evidence type="ECO:0000313" key="3">
    <source>
        <dbReference type="Proteomes" id="UP000688137"/>
    </source>
</evidence>
<organism evidence="2 3">
    <name type="scientific">Paramecium primaurelia</name>
    <dbReference type="NCBI Taxonomy" id="5886"/>
    <lineage>
        <taxon>Eukaryota</taxon>
        <taxon>Sar</taxon>
        <taxon>Alveolata</taxon>
        <taxon>Ciliophora</taxon>
        <taxon>Intramacronucleata</taxon>
        <taxon>Oligohymenophorea</taxon>
        <taxon>Peniculida</taxon>
        <taxon>Parameciidae</taxon>
        <taxon>Paramecium</taxon>
    </lineage>
</organism>